<organism evidence="2 3">
    <name type="scientific">Calocera viscosa (strain TUFC12733)</name>
    <dbReference type="NCBI Taxonomy" id="1330018"/>
    <lineage>
        <taxon>Eukaryota</taxon>
        <taxon>Fungi</taxon>
        <taxon>Dikarya</taxon>
        <taxon>Basidiomycota</taxon>
        <taxon>Agaricomycotina</taxon>
        <taxon>Dacrymycetes</taxon>
        <taxon>Dacrymycetales</taxon>
        <taxon>Dacrymycetaceae</taxon>
        <taxon>Calocera</taxon>
    </lineage>
</organism>
<dbReference type="Proteomes" id="UP000076738">
    <property type="component" value="Unassembled WGS sequence"/>
</dbReference>
<protein>
    <submittedName>
        <fullName evidence="2">Uncharacterized protein</fullName>
    </submittedName>
</protein>
<name>A0A167I3F3_CALVF</name>
<feature type="region of interest" description="Disordered" evidence="1">
    <location>
        <begin position="53"/>
        <end position="79"/>
    </location>
</feature>
<sequence length="79" mass="8791">MFDAFKEHAAVQPDSSIILHTWDGTPWDEGLVGLIPFVDFSAIHNVPDVRPILTNTRDMTSPRPRELSKASKSGSRSRS</sequence>
<evidence type="ECO:0000313" key="3">
    <source>
        <dbReference type="Proteomes" id="UP000076738"/>
    </source>
</evidence>
<dbReference type="EMBL" id="KV417312">
    <property type="protein sequence ID" value="KZO92256.1"/>
    <property type="molecule type" value="Genomic_DNA"/>
</dbReference>
<evidence type="ECO:0000256" key="1">
    <source>
        <dbReference type="SAM" id="MobiDB-lite"/>
    </source>
</evidence>
<dbReference type="STRING" id="1330018.A0A167I3F3"/>
<accession>A0A167I3F3</accession>
<keyword evidence="3" id="KW-1185">Reference proteome</keyword>
<proteinExistence type="predicted"/>
<feature type="compositionally biased region" description="Low complexity" evidence="1">
    <location>
        <begin position="70"/>
        <end position="79"/>
    </location>
</feature>
<gene>
    <name evidence="2" type="ORF">CALVIDRAFT_567490</name>
</gene>
<reference evidence="2 3" key="1">
    <citation type="journal article" date="2016" name="Mol. Biol. Evol.">
        <title>Comparative Genomics of Early-Diverging Mushroom-Forming Fungi Provides Insights into the Origins of Lignocellulose Decay Capabilities.</title>
        <authorList>
            <person name="Nagy L.G."/>
            <person name="Riley R."/>
            <person name="Tritt A."/>
            <person name="Adam C."/>
            <person name="Daum C."/>
            <person name="Floudas D."/>
            <person name="Sun H."/>
            <person name="Yadav J.S."/>
            <person name="Pangilinan J."/>
            <person name="Larsson K.H."/>
            <person name="Matsuura K."/>
            <person name="Barry K."/>
            <person name="Labutti K."/>
            <person name="Kuo R."/>
            <person name="Ohm R.A."/>
            <person name="Bhattacharya S.S."/>
            <person name="Shirouzu T."/>
            <person name="Yoshinaga Y."/>
            <person name="Martin F.M."/>
            <person name="Grigoriev I.V."/>
            <person name="Hibbett D.S."/>
        </authorList>
    </citation>
    <scope>NUCLEOTIDE SEQUENCE [LARGE SCALE GENOMIC DNA]</scope>
    <source>
        <strain evidence="2 3">TUFC12733</strain>
    </source>
</reference>
<dbReference type="AlphaFoldDB" id="A0A167I3F3"/>
<evidence type="ECO:0000313" key="2">
    <source>
        <dbReference type="EMBL" id="KZO92256.1"/>
    </source>
</evidence>